<dbReference type="Gene3D" id="1.10.565.10">
    <property type="entry name" value="Retinoid X Receptor"/>
    <property type="match status" value="1"/>
</dbReference>
<reference evidence="5" key="1">
    <citation type="submission" date="2023-10" db="EMBL/GenBank/DDBJ databases">
        <title>Genome assembly of Pristionchus species.</title>
        <authorList>
            <person name="Yoshida K."/>
            <person name="Sommer R.J."/>
        </authorList>
    </citation>
    <scope>NUCLEOTIDE SEQUENCE</scope>
    <source>
        <strain evidence="5">RS5133</strain>
    </source>
</reference>
<organism evidence="5 6">
    <name type="scientific">Pristionchus fissidentatus</name>
    <dbReference type="NCBI Taxonomy" id="1538716"/>
    <lineage>
        <taxon>Eukaryota</taxon>
        <taxon>Metazoa</taxon>
        <taxon>Ecdysozoa</taxon>
        <taxon>Nematoda</taxon>
        <taxon>Chromadorea</taxon>
        <taxon>Rhabditida</taxon>
        <taxon>Rhabditina</taxon>
        <taxon>Diplogasteromorpha</taxon>
        <taxon>Diplogasteroidea</taxon>
        <taxon>Neodiplogasteridae</taxon>
        <taxon>Pristionchus</taxon>
    </lineage>
</organism>
<evidence type="ECO:0000256" key="1">
    <source>
        <dbReference type="ARBA" id="ARBA00023015"/>
    </source>
</evidence>
<dbReference type="InterPro" id="IPR000536">
    <property type="entry name" value="Nucl_hrmn_rcpt_lig-bd"/>
</dbReference>
<evidence type="ECO:0000256" key="2">
    <source>
        <dbReference type="ARBA" id="ARBA00023163"/>
    </source>
</evidence>
<feature type="domain" description="NR LBD" evidence="4">
    <location>
        <begin position="26"/>
        <end position="283"/>
    </location>
</feature>
<sequence>MLVVSIVHSFSNPPSPSASSETTIQSSRPLLARVRAAYDKMCFARLMGELFARKDPPMPLDIDASNHPVYPATFGGMNHANRVLMSCIMEFGKTLFPEFERLKFEEKRSIAVKFFYTFRKFDNVFRSEKYFADNIDRNFGTYIMWLSEDIVEHFFDDLEKGRGDIEQAKKVMLEKCDKPRVGREFLQRVNLDEEEFLAMITLMFWAQNGLDEIPEVTKIEERYRSEIFSELHNYYREVLKMENYASRLGELQMFLPLYERHQGVKEMFEVLRLLDIYSEDCFT</sequence>
<dbReference type="PANTHER" id="PTHR46011">
    <property type="entry name" value="NUCLEAR HORMONE RECEPTOR FAMILY MEMBER NHR-86-RELATED"/>
    <property type="match status" value="1"/>
</dbReference>
<keyword evidence="6" id="KW-1185">Reference proteome</keyword>
<dbReference type="PROSITE" id="PS51843">
    <property type="entry name" value="NR_LBD"/>
    <property type="match status" value="1"/>
</dbReference>
<comment type="caution">
    <text evidence="5">The sequence shown here is derived from an EMBL/GenBank/DDBJ whole genome shotgun (WGS) entry which is preliminary data.</text>
</comment>
<dbReference type="Proteomes" id="UP001432322">
    <property type="component" value="Unassembled WGS sequence"/>
</dbReference>
<dbReference type="GO" id="GO:0003700">
    <property type="term" value="F:DNA-binding transcription factor activity"/>
    <property type="evidence" value="ECO:0007669"/>
    <property type="project" value="TreeGrafter"/>
</dbReference>
<dbReference type="SUPFAM" id="SSF48508">
    <property type="entry name" value="Nuclear receptor ligand-binding domain"/>
    <property type="match status" value="1"/>
</dbReference>
<proteinExistence type="predicted"/>
<evidence type="ECO:0000259" key="4">
    <source>
        <dbReference type="PROSITE" id="PS51843"/>
    </source>
</evidence>
<keyword evidence="1" id="KW-0805">Transcription regulation</keyword>
<dbReference type="EMBL" id="BTSY01000004">
    <property type="protein sequence ID" value="GMT21468.1"/>
    <property type="molecule type" value="Genomic_DNA"/>
</dbReference>
<dbReference type="InterPro" id="IPR035500">
    <property type="entry name" value="NHR-like_dom_sf"/>
</dbReference>
<dbReference type="Pfam" id="PF00104">
    <property type="entry name" value="Hormone_recep"/>
    <property type="match status" value="1"/>
</dbReference>
<evidence type="ECO:0000256" key="3">
    <source>
        <dbReference type="ARBA" id="ARBA00023170"/>
    </source>
</evidence>
<feature type="non-terminal residue" evidence="5">
    <location>
        <position position="283"/>
    </location>
</feature>
<name>A0AAV5VPR9_9BILA</name>
<dbReference type="PANTHER" id="PTHR46011:SF6">
    <property type="entry name" value="HIGH ZINC ACTIVATED NUCLEAR RECEPTOR PROTEIN"/>
    <property type="match status" value="1"/>
</dbReference>
<evidence type="ECO:0000313" key="6">
    <source>
        <dbReference type="Proteomes" id="UP001432322"/>
    </source>
</evidence>
<keyword evidence="3" id="KW-0675">Receptor</keyword>
<evidence type="ECO:0000313" key="5">
    <source>
        <dbReference type="EMBL" id="GMT21468.1"/>
    </source>
</evidence>
<dbReference type="AlphaFoldDB" id="A0AAV5VPR9"/>
<accession>A0AAV5VPR9</accession>
<keyword evidence="2" id="KW-0804">Transcription</keyword>
<dbReference type="GO" id="GO:0005634">
    <property type="term" value="C:nucleus"/>
    <property type="evidence" value="ECO:0007669"/>
    <property type="project" value="TreeGrafter"/>
</dbReference>
<gene>
    <name evidence="5" type="ORF">PFISCL1PPCAC_12765</name>
</gene>
<dbReference type="SMART" id="SM00430">
    <property type="entry name" value="HOLI"/>
    <property type="match status" value="1"/>
</dbReference>
<protein>
    <recommendedName>
        <fullName evidence="4">NR LBD domain-containing protein</fullName>
    </recommendedName>
</protein>